<keyword evidence="1" id="KW-0175">Coiled coil</keyword>
<feature type="region of interest" description="Disordered" evidence="2">
    <location>
        <begin position="1324"/>
        <end position="1359"/>
    </location>
</feature>
<name>A0A9C7C0B2_9VIRU</name>
<dbReference type="EMBL" id="LC738881">
    <property type="protein sequence ID" value="BDT63104.1"/>
    <property type="molecule type" value="Genomic_DNA"/>
</dbReference>
<accession>A0A9C7C0B2</accession>
<evidence type="ECO:0000256" key="1">
    <source>
        <dbReference type="SAM" id="Coils"/>
    </source>
</evidence>
<feature type="region of interest" description="Disordered" evidence="2">
    <location>
        <begin position="1164"/>
        <end position="1193"/>
    </location>
</feature>
<organism evidence="3">
    <name type="scientific">Sicyonia whispovirus</name>
    <dbReference type="NCBI Taxonomy" id="2984283"/>
    <lineage>
        <taxon>Viruses</taxon>
        <taxon>Viruses incertae sedis</taxon>
        <taxon>Naldaviricetes</taxon>
        <taxon>Nimaviridae</taxon>
        <taxon>Whispovirus</taxon>
    </lineage>
</organism>
<feature type="region of interest" description="Disordered" evidence="2">
    <location>
        <begin position="440"/>
        <end position="464"/>
    </location>
</feature>
<feature type="compositionally biased region" description="Low complexity" evidence="2">
    <location>
        <begin position="1171"/>
        <end position="1184"/>
    </location>
</feature>
<feature type="compositionally biased region" description="Basic and acidic residues" evidence="2">
    <location>
        <begin position="1336"/>
        <end position="1351"/>
    </location>
</feature>
<proteinExistence type="predicted"/>
<protein>
    <submittedName>
        <fullName evidence="3">Wsv289-like protein</fullName>
    </submittedName>
</protein>
<evidence type="ECO:0000256" key="2">
    <source>
        <dbReference type="SAM" id="MobiDB-lite"/>
    </source>
</evidence>
<sequence length="1635" mass="177433">MNDRVERPRPLASAAGRAPYCTASAPLVDSDTVTANLGAIQCFSRKPNIATEGLLSVEESRSSKIRVKIRPSVFVVETDPSYTIEEVSTKKLTALLEKRVEAFCACAKTVGESAVGARSSQRRAATVPVTASALGADAVPEAAPPNDRQMLKHLMECGERATVESSISPLERVAEMLPVVINLDDWAVSREREIVVDIKGDEGVEQLLTISDINPENWEMDRATALVIDRAHCVFYARHNMLDVVLTRSHNTGLPLRQPIVFRLGGFKVWLITPLQLALPKGNLECLPPPPARGTIGDGPSGEAATTARLSRTLHQHPSLTAPQDLRDVAAQTETISGLLIPGVTRFRPAELEALRRGAEREHYFTAKCFYSKDTLSLDKFVDAEHRRWGVPSNHAQALHSPPRGSAIPSGERAAKAQASSASNDLEGIARELSAFYSSERAVTRESTATDSPGGSPGPRPTPSVSFEAPVSCFFGPEYDSVVDCIASGGDRPGLQMHLFPAALGEPNLNRTLVATPSNRVHQIHESGRFMNLPGGLVGFVPDLGADVLKWMMAGAGDPRATADLLASVLFYNNVDIAASVVSVTGSDSLADVISEFLAASVASDAPERLSSAARLVGEMAAAVAATYGVVVGRAGRDSCGSILFPSTRITDEREACGRHYKWSDPLTCVVNSHRAVMDAFLRAVRGGATVDRDDRDWSFMHDSVLRLLLEPFFEAALSSGAWAVREVRTFMKWVVDETALRYTSSQDQHAALALGQLHLDTMARLSVHWAIAQSASENSGVCTAFAGSGPFVVEPDLAPHHYRLSSAPRDILQGEDVAARLRAHLEVARRLPAEVPPSVRARAVHFSLPTAAFMGSAKDLHVAVNVVLSDAEEQGNWARKRARFGDGRPTPEAKVGVDLGAGNATVDLGRRDTLQYSGPEILRASPRYVADRGFADLRDRGLLRPSYRILCHDQDPDTKTDACRWVGRPETANRVDGVLLGMTTDGRLAHVSLRLPGSGHFAEEDSEYGSGRQPFSGVERQSKIVLQDGGVEAVLYEPLLSSLSLERAARNKRADFGAADIFGECLAPLITGRLDIFPRSTRESPLGTGSLESSAEGFDWLWRTTQKRHGVPVELERPRCSGRTEAVVSFWRRKRVVLTSEDSVVAVLRIAVSQLESRSRPLETLRGGRRPLAAPRSSPSSPSHGYILPAPADMDEPDLEPSLAEIETFLKQHMKNMLAFLVCRMTMVVSPNERRVIADVAGKVTRVVLDSFYIALDPTSALAATLVRISGEQSGVVVDSSGTYSLGATALRGAPNVFGFSGGPSTQDVREHTDNSVSRLERTLRGMSSVGTNGERSRTPPTGKERRAEGPTEWGTAEERARVHALRDENVGRSSEFTARLVGLMRDSDKGARLAREIARAAEKMPRIPPVVAESMPAPEAPTTPGRVSARACDENFSRAQELFVPVNPRHLLTDTQWIECLSAVETATRDSARAAVEFDARASQAERDLEELLREWRAAAGEVISEHAPEDLSGLKVDFFNREASRIARARALAERSKVAITTMGKVVNLEKYGLLAVARSLIDVDFYAKIPNFWQGRDWRGLLYHAVSMVSLPLEENIARGFIAASQLLALNESSLALAEAEEAARVCFRHT</sequence>
<evidence type="ECO:0000313" key="3">
    <source>
        <dbReference type="EMBL" id="BDT63104.1"/>
    </source>
</evidence>
<feature type="coiled-coil region" evidence="1">
    <location>
        <begin position="1477"/>
        <end position="1504"/>
    </location>
</feature>
<reference evidence="3" key="1">
    <citation type="submission" date="2022-10" db="EMBL/GenBank/DDBJ databases">
        <title>Genome sequences of endogenous nimaviruses in decapod crustaceans.</title>
        <authorList>
            <person name="Kawato S."/>
            <person name="Nozaki R."/>
            <person name="Kondo H."/>
            <person name="Hirono I."/>
        </authorList>
    </citation>
    <scope>NUCLEOTIDE SEQUENCE</scope>
    <source>
        <strain evidence="3">Fukuoka2019</strain>
    </source>
</reference>
<feature type="region of interest" description="Disordered" evidence="2">
    <location>
        <begin position="393"/>
        <end position="424"/>
    </location>
</feature>